<organism evidence="3 4">
    <name type="scientific">Simiduia aestuariiviva</name>
    <dbReference type="NCBI Taxonomy" id="1510459"/>
    <lineage>
        <taxon>Bacteria</taxon>
        <taxon>Pseudomonadati</taxon>
        <taxon>Pseudomonadota</taxon>
        <taxon>Gammaproteobacteria</taxon>
        <taxon>Cellvibrionales</taxon>
        <taxon>Cellvibrionaceae</taxon>
        <taxon>Simiduia</taxon>
    </lineage>
</organism>
<dbReference type="PANTHER" id="PTHR35936">
    <property type="entry name" value="MEMBRANE-BOUND LYTIC MUREIN TRANSGLYCOSYLASE F"/>
    <property type="match status" value="1"/>
</dbReference>
<comment type="caution">
    <text evidence="3">The sequence shown here is derived from an EMBL/GenBank/DDBJ whole genome shotgun (WGS) entry which is preliminary data.</text>
</comment>
<dbReference type="Gene3D" id="3.40.190.10">
    <property type="entry name" value="Periplasmic binding protein-like II"/>
    <property type="match status" value="2"/>
</dbReference>
<feature type="chain" id="PRO_5032270108" evidence="2">
    <location>
        <begin position="19"/>
        <end position="251"/>
    </location>
</feature>
<keyword evidence="4" id="KW-1185">Reference proteome</keyword>
<reference evidence="3 4" key="1">
    <citation type="submission" date="2020-08" db="EMBL/GenBank/DDBJ databases">
        <title>Genomic Encyclopedia of Type Strains, Phase III (KMG-III): the genomes of soil and plant-associated and newly described type strains.</title>
        <authorList>
            <person name="Whitman W."/>
        </authorList>
    </citation>
    <scope>NUCLEOTIDE SEQUENCE [LARGE SCALE GENOMIC DNA]</scope>
    <source>
        <strain evidence="3 4">CECT 8571</strain>
    </source>
</reference>
<dbReference type="Proteomes" id="UP000559987">
    <property type="component" value="Unassembled WGS sequence"/>
</dbReference>
<evidence type="ECO:0000256" key="2">
    <source>
        <dbReference type="SAM" id="SignalP"/>
    </source>
</evidence>
<dbReference type="EMBL" id="JACHXZ010000001">
    <property type="protein sequence ID" value="MBB3167239.1"/>
    <property type="molecule type" value="Genomic_DNA"/>
</dbReference>
<proteinExistence type="inferred from homology"/>
<evidence type="ECO:0000313" key="4">
    <source>
        <dbReference type="Proteomes" id="UP000559987"/>
    </source>
</evidence>
<evidence type="ECO:0000313" key="3">
    <source>
        <dbReference type="EMBL" id="MBB3167239.1"/>
    </source>
</evidence>
<dbReference type="AlphaFoldDB" id="A0A839UKY2"/>
<comment type="similarity">
    <text evidence="1">Belongs to the bacterial solute-binding protein 3 family.</text>
</comment>
<name>A0A839UKY2_9GAMM</name>
<keyword evidence="2" id="KW-0732">Signal</keyword>
<dbReference type="RefSeq" id="WP_183907787.1">
    <property type="nucleotide sequence ID" value="NZ_JACHXZ010000001.1"/>
</dbReference>
<evidence type="ECO:0000256" key="1">
    <source>
        <dbReference type="ARBA" id="ARBA00010333"/>
    </source>
</evidence>
<dbReference type="SUPFAM" id="SSF53850">
    <property type="entry name" value="Periplasmic binding protein-like II"/>
    <property type="match status" value="1"/>
</dbReference>
<accession>A0A839UKY2</accession>
<sequence length="251" mass="28814">MPHLLLVIVLLLPISLSAAESTSVPAKPPLIFVYDSYLIEPYVFIHNGHITGGIYWELAQLIGAQLQQPIQFQRSPRRRMEQFLAEGRAHVLLLTNPAWMTAPEALSWTVRVSREKDVIVQAQGRRFDMHSLDNLLGKRLGTVQGYQYQGFAEEPYLSLIIRDDAKSIPTNFTRLLRARLDALIAPDIVVGYLFKEQYDPNAFHVVQTWSMEHDIFSAVSPKSPVSAEQLSDVYRKLHQERKLEEVFKKYR</sequence>
<gene>
    <name evidence="3" type="ORF">FHS30_000415</name>
</gene>
<feature type="signal peptide" evidence="2">
    <location>
        <begin position="1"/>
        <end position="18"/>
    </location>
</feature>
<protein>
    <submittedName>
        <fullName evidence="3">ABC-type amino acid transport substrate-binding protein</fullName>
    </submittedName>
</protein>
<dbReference type="PANTHER" id="PTHR35936:SF6">
    <property type="entry name" value="AMINO ACID ABC TRANSPORTER SUBSTRATE-BINDING PAAT FAMILY PROTEIN"/>
    <property type="match status" value="1"/>
</dbReference>